<dbReference type="EMBL" id="JARYMX010000001">
    <property type="protein sequence ID" value="KAJ9565751.1"/>
    <property type="molecule type" value="Genomic_DNA"/>
</dbReference>
<dbReference type="SUPFAM" id="SSF53098">
    <property type="entry name" value="Ribonuclease H-like"/>
    <property type="match status" value="1"/>
</dbReference>
<dbReference type="GO" id="GO:0008270">
    <property type="term" value="F:zinc ion binding"/>
    <property type="evidence" value="ECO:0007669"/>
    <property type="project" value="UniProtKB-KW"/>
</dbReference>
<evidence type="ECO:0000259" key="5">
    <source>
        <dbReference type="PROSITE" id="PS50808"/>
    </source>
</evidence>
<evidence type="ECO:0000256" key="3">
    <source>
        <dbReference type="ARBA" id="ARBA00022833"/>
    </source>
</evidence>
<protein>
    <recommendedName>
        <fullName evidence="5">BED-type domain-containing protein</fullName>
    </recommendedName>
</protein>
<keyword evidence="7" id="KW-1185">Reference proteome</keyword>
<sequence>MIGNGRVREPISVWLHGWMTACARNVTELTKGTVWWEAQGTTNVVRVDTWLGIARTPEPVINVDDESREDELRAIEARSGWVDRGSIGEFDIALGMDWLASNNANIEYFPAPVEEILFPSCSMTDLCPEALGELFLKDAYPIDVDVSDAVEQSQKQMPQVGDKRKSSVWNHYDDIRYVNTGKVSKAKCKYCSKWREDDDPNITSMGDEMGKKFDRYYGDFGKTNVMVLVAAALDPRYKMRFMKFSYRKISPLGSNKVIDIYDQVYVVLKKLYDHYASVSLSSKNDSSSSFVNNDGGQSYVGMVNNKQMRKIYHEFYENDVGNATEKFELDEYLDSPPEKMDVESL</sequence>
<organism evidence="6 7">
    <name type="scientific">Centaurea solstitialis</name>
    <name type="common">yellow star-thistle</name>
    <dbReference type="NCBI Taxonomy" id="347529"/>
    <lineage>
        <taxon>Eukaryota</taxon>
        <taxon>Viridiplantae</taxon>
        <taxon>Streptophyta</taxon>
        <taxon>Embryophyta</taxon>
        <taxon>Tracheophyta</taxon>
        <taxon>Spermatophyta</taxon>
        <taxon>Magnoliopsida</taxon>
        <taxon>eudicotyledons</taxon>
        <taxon>Gunneridae</taxon>
        <taxon>Pentapetalae</taxon>
        <taxon>asterids</taxon>
        <taxon>campanulids</taxon>
        <taxon>Asterales</taxon>
        <taxon>Asteraceae</taxon>
        <taxon>Carduoideae</taxon>
        <taxon>Cardueae</taxon>
        <taxon>Centaureinae</taxon>
        <taxon>Centaurea</taxon>
    </lineage>
</organism>
<dbReference type="PROSITE" id="PS50808">
    <property type="entry name" value="ZF_BED"/>
    <property type="match status" value="1"/>
</dbReference>
<proteinExistence type="predicted"/>
<dbReference type="InterPro" id="IPR012337">
    <property type="entry name" value="RNaseH-like_sf"/>
</dbReference>
<evidence type="ECO:0000313" key="6">
    <source>
        <dbReference type="EMBL" id="KAJ9565751.1"/>
    </source>
</evidence>
<reference evidence="6" key="1">
    <citation type="submission" date="2023-03" db="EMBL/GenBank/DDBJ databases">
        <title>Chromosome-scale reference genome and RAD-based genetic map of yellow starthistle (Centaurea solstitialis) reveal putative structural variation and QTLs associated with invader traits.</title>
        <authorList>
            <person name="Reatini B."/>
            <person name="Cang F.A."/>
            <person name="Jiang Q."/>
            <person name="Mckibben M.T.W."/>
            <person name="Barker M.S."/>
            <person name="Rieseberg L.H."/>
            <person name="Dlugosch K.M."/>
        </authorList>
    </citation>
    <scope>NUCLEOTIDE SEQUENCE</scope>
    <source>
        <strain evidence="6">CAN-66</strain>
        <tissue evidence="6">Leaf</tissue>
    </source>
</reference>
<evidence type="ECO:0000313" key="7">
    <source>
        <dbReference type="Proteomes" id="UP001172457"/>
    </source>
</evidence>
<feature type="domain" description="BED-type" evidence="5">
    <location>
        <begin position="163"/>
        <end position="193"/>
    </location>
</feature>
<dbReference type="InterPro" id="IPR003656">
    <property type="entry name" value="Znf_BED"/>
</dbReference>
<dbReference type="GO" id="GO:0003677">
    <property type="term" value="F:DNA binding"/>
    <property type="evidence" value="ECO:0007669"/>
    <property type="project" value="InterPro"/>
</dbReference>
<dbReference type="PANTHER" id="PTHR23272:SF187">
    <property type="entry name" value="AC9 TRANSPOSASE-RELATED"/>
    <property type="match status" value="1"/>
</dbReference>
<accession>A0AA38U233</accession>
<dbReference type="PANTHER" id="PTHR23272">
    <property type="entry name" value="BED FINGER-RELATED"/>
    <property type="match status" value="1"/>
</dbReference>
<evidence type="ECO:0000256" key="2">
    <source>
        <dbReference type="ARBA" id="ARBA00022771"/>
    </source>
</evidence>
<dbReference type="Pfam" id="PF14372">
    <property type="entry name" value="hAT-like_RNase-H"/>
    <property type="match status" value="1"/>
</dbReference>
<dbReference type="Proteomes" id="UP001172457">
    <property type="component" value="Chromosome 1"/>
</dbReference>
<keyword evidence="2 4" id="KW-0863">Zinc-finger</keyword>
<name>A0AA38U233_9ASTR</name>
<dbReference type="InterPro" id="IPR025525">
    <property type="entry name" value="hAT-like_transposase_RNase-H"/>
</dbReference>
<dbReference type="AlphaFoldDB" id="A0AA38U233"/>
<gene>
    <name evidence="6" type="ORF">OSB04_001717</name>
</gene>
<comment type="caution">
    <text evidence="6">The sequence shown here is derived from an EMBL/GenBank/DDBJ whole genome shotgun (WGS) entry which is preliminary data.</text>
</comment>
<evidence type="ECO:0000256" key="4">
    <source>
        <dbReference type="PROSITE-ProRule" id="PRU00027"/>
    </source>
</evidence>
<keyword evidence="3" id="KW-0862">Zinc</keyword>
<dbReference type="PROSITE" id="PS51257">
    <property type="entry name" value="PROKAR_LIPOPROTEIN"/>
    <property type="match status" value="1"/>
</dbReference>
<keyword evidence="1" id="KW-0479">Metal-binding</keyword>
<evidence type="ECO:0000256" key="1">
    <source>
        <dbReference type="ARBA" id="ARBA00022723"/>
    </source>
</evidence>